<evidence type="ECO:0000256" key="8">
    <source>
        <dbReference type="ARBA" id="ARBA00023134"/>
    </source>
</evidence>
<dbReference type="PANTHER" id="PTHR10751">
    <property type="entry name" value="GUANYLATE BINDING PROTEIN"/>
    <property type="match status" value="1"/>
</dbReference>
<keyword evidence="9 13" id="KW-0472">Membrane</keyword>
<dbReference type="CDD" id="cd01851">
    <property type="entry name" value="GBP"/>
    <property type="match status" value="1"/>
</dbReference>
<dbReference type="Pfam" id="PF02263">
    <property type="entry name" value="GBP"/>
    <property type="match status" value="1"/>
</dbReference>
<comment type="catalytic activity">
    <reaction evidence="10">
        <text>GTP + H2O = GDP + phosphate + H(+)</text>
        <dbReference type="Rhea" id="RHEA:19669"/>
        <dbReference type="ChEBI" id="CHEBI:15377"/>
        <dbReference type="ChEBI" id="CHEBI:15378"/>
        <dbReference type="ChEBI" id="CHEBI:37565"/>
        <dbReference type="ChEBI" id="CHEBI:43474"/>
        <dbReference type="ChEBI" id="CHEBI:58189"/>
    </reaction>
    <physiologicalReaction direction="left-to-right" evidence="10">
        <dbReference type="Rhea" id="RHEA:19670"/>
    </physiologicalReaction>
</comment>
<organism evidence="15 16">
    <name type="scientific">Acrobeloides nanus</name>
    <dbReference type="NCBI Taxonomy" id="290746"/>
    <lineage>
        <taxon>Eukaryota</taxon>
        <taxon>Metazoa</taxon>
        <taxon>Ecdysozoa</taxon>
        <taxon>Nematoda</taxon>
        <taxon>Chromadorea</taxon>
        <taxon>Rhabditida</taxon>
        <taxon>Tylenchina</taxon>
        <taxon>Cephalobomorpha</taxon>
        <taxon>Cephaloboidea</taxon>
        <taxon>Cephalobidae</taxon>
        <taxon>Acrobeloides</taxon>
    </lineage>
</organism>
<dbReference type="Proteomes" id="UP000887540">
    <property type="component" value="Unplaced"/>
</dbReference>
<keyword evidence="15" id="KW-1185">Reference proteome</keyword>
<evidence type="ECO:0000256" key="11">
    <source>
        <dbReference type="PROSITE-ProRule" id="PRU01052"/>
    </source>
</evidence>
<evidence type="ECO:0000256" key="6">
    <source>
        <dbReference type="ARBA" id="ARBA00022842"/>
    </source>
</evidence>
<keyword evidence="4" id="KW-0378">Hydrolase</keyword>
<evidence type="ECO:0000256" key="3">
    <source>
        <dbReference type="ARBA" id="ARBA00022741"/>
    </source>
</evidence>
<keyword evidence="8" id="KW-0342">GTP-binding</keyword>
<keyword evidence="7 13" id="KW-1133">Transmembrane helix</keyword>
<evidence type="ECO:0000256" key="10">
    <source>
        <dbReference type="ARBA" id="ARBA00049117"/>
    </source>
</evidence>
<dbReference type="InterPro" id="IPR030386">
    <property type="entry name" value="G_GB1_RHD3_dom"/>
</dbReference>
<dbReference type="Pfam" id="PF02841">
    <property type="entry name" value="GBP_C"/>
    <property type="match status" value="1"/>
</dbReference>
<dbReference type="FunFam" id="1.20.58.420:FF:000001">
    <property type="entry name" value="Atlastin-1 isoform 1"/>
    <property type="match status" value="1"/>
</dbReference>
<dbReference type="FunFam" id="3.40.50.300:FF:003207">
    <property type="entry name" value="ATLastiN (Endoplasmic reticulum GTPase) related"/>
    <property type="match status" value="1"/>
</dbReference>
<dbReference type="PROSITE" id="PS51715">
    <property type="entry name" value="G_GB1_RHD3"/>
    <property type="match status" value="1"/>
</dbReference>
<evidence type="ECO:0000256" key="1">
    <source>
        <dbReference type="ARBA" id="ARBA00004477"/>
    </source>
</evidence>
<evidence type="ECO:0000313" key="15">
    <source>
        <dbReference type="Proteomes" id="UP000887540"/>
    </source>
</evidence>
<dbReference type="InterPro" id="IPR003191">
    <property type="entry name" value="Guanylate-bd/ATL_C"/>
</dbReference>
<dbReference type="Gene3D" id="3.40.50.300">
    <property type="entry name" value="P-loop containing nucleotide triphosphate hydrolases"/>
    <property type="match status" value="1"/>
</dbReference>
<dbReference type="WBParaSite" id="ACRNAN_Path_1188.g4608.t1">
    <property type="protein sequence ID" value="ACRNAN_Path_1188.g4608.t1"/>
    <property type="gene ID" value="ACRNAN_Path_1188.g4608"/>
</dbReference>
<keyword evidence="2 13" id="KW-0812">Transmembrane</keyword>
<dbReference type="InterPro" id="IPR015894">
    <property type="entry name" value="Guanylate-bd_N"/>
</dbReference>
<evidence type="ECO:0000256" key="12">
    <source>
        <dbReference type="SAM" id="MobiDB-lite"/>
    </source>
</evidence>
<reference evidence="16" key="1">
    <citation type="submission" date="2022-11" db="UniProtKB">
        <authorList>
            <consortium name="WormBaseParasite"/>
        </authorList>
    </citation>
    <scope>IDENTIFICATION</scope>
</reference>
<protein>
    <submittedName>
        <fullName evidence="16">GB1/RHD3-type G domain-containing protein</fullName>
    </submittedName>
</protein>
<dbReference type="GO" id="GO:0003924">
    <property type="term" value="F:GTPase activity"/>
    <property type="evidence" value="ECO:0007669"/>
    <property type="project" value="InterPro"/>
</dbReference>
<dbReference type="Gene3D" id="1.20.58.420">
    <property type="entry name" value="AHSP"/>
    <property type="match status" value="1"/>
</dbReference>
<evidence type="ECO:0000259" key="14">
    <source>
        <dbReference type="PROSITE" id="PS51715"/>
    </source>
</evidence>
<dbReference type="InterPro" id="IPR036543">
    <property type="entry name" value="Guanylate-bd_C_sf"/>
</dbReference>
<evidence type="ECO:0000256" key="4">
    <source>
        <dbReference type="ARBA" id="ARBA00022801"/>
    </source>
</evidence>
<sequence>MTYDNNMHSATVQDISPESERNNFSEFPSVPGPVRIIVPNEEDHSFHLNEEFLERILLNPRVADKKVTVVGVAGAFRKGKSFLLNFFLRYLKHHNLHKTNNDVGDWLESEPTLDGFSWRGGAERDTNGILIWSEPFLLRDRNGEEVAIILMDTQGAFDSQSTVKDCATIFALSTMISSVQIFNVSQNVQEDDLQHLQLFTEYGKLALEGSEGKPFQSLLFVVRDWSYPYDAEYGFAGGQRILDKRLEVTNRQHHELQQLRKHIRESFENIRCFLMPHPGLEVARSQHFRGQLTDIDPEFQTHLRKLVQHLLDSNNLVNKSINGSPVTCRELVEYFKAYINIFKGEDLPEPKSMLIATAEANNLAAVASAKAVYVKLMEEVCGGDAPYMNTASLEEEHLRCRREAINLFRTTRKMGGTEFSMQYLDKLDSDLTDQYDSFVKVNNSKNLFKTMRTPAVLVCVMIFDYFLQEIFQLIGLDSIAAIFSSILLIVITALSIWAYSRYSGNMRDIGQAIDEGVTWMWENFISQKVGEAAAFGIQVHSKINSTSTASARRTR</sequence>
<feature type="transmembrane region" description="Helical" evidence="13">
    <location>
        <begin position="480"/>
        <end position="499"/>
    </location>
</feature>
<dbReference type="GO" id="GO:0005789">
    <property type="term" value="C:endoplasmic reticulum membrane"/>
    <property type="evidence" value="ECO:0007669"/>
    <property type="project" value="UniProtKB-SubCell"/>
</dbReference>
<evidence type="ECO:0000313" key="16">
    <source>
        <dbReference type="WBParaSite" id="ACRNAN_Path_1188.g4608.t1"/>
    </source>
</evidence>
<dbReference type="SUPFAM" id="SSF48340">
    <property type="entry name" value="Interferon-induced guanylate-binding protein 1 (GBP1), C-terminal domain"/>
    <property type="match status" value="1"/>
</dbReference>
<keyword evidence="3" id="KW-0547">Nucleotide-binding</keyword>
<proteinExistence type="inferred from homology"/>
<evidence type="ECO:0000256" key="7">
    <source>
        <dbReference type="ARBA" id="ARBA00022989"/>
    </source>
</evidence>
<feature type="compositionally biased region" description="Polar residues" evidence="12">
    <location>
        <begin position="1"/>
        <end position="17"/>
    </location>
</feature>
<accession>A0A914BWW9</accession>
<keyword evidence="6" id="KW-0460">Magnesium</keyword>
<feature type="region of interest" description="Disordered" evidence="12">
    <location>
        <begin position="1"/>
        <end position="23"/>
    </location>
</feature>
<comment type="subcellular location">
    <subcellularLocation>
        <location evidence="1">Endoplasmic reticulum membrane</location>
        <topology evidence="1">Multi-pass membrane protein</topology>
    </subcellularLocation>
</comment>
<feature type="domain" description="GB1/RHD3-type G" evidence="14">
    <location>
        <begin position="64"/>
        <end position="315"/>
    </location>
</feature>
<dbReference type="SUPFAM" id="SSF52540">
    <property type="entry name" value="P-loop containing nucleoside triphosphate hydrolases"/>
    <property type="match status" value="1"/>
</dbReference>
<evidence type="ECO:0000256" key="5">
    <source>
        <dbReference type="ARBA" id="ARBA00022824"/>
    </source>
</evidence>
<name>A0A914BWW9_9BILA</name>
<evidence type="ECO:0000256" key="13">
    <source>
        <dbReference type="SAM" id="Phobius"/>
    </source>
</evidence>
<comment type="similarity">
    <text evidence="11">Belongs to the TRAFAC class dynamin-like GTPase superfamily. GB1/RHD3 GTPase family.</text>
</comment>
<dbReference type="AlphaFoldDB" id="A0A914BWW9"/>
<keyword evidence="5" id="KW-0256">Endoplasmic reticulum</keyword>
<evidence type="ECO:0000256" key="2">
    <source>
        <dbReference type="ARBA" id="ARBA00022692"/>
    </source>
</evidence>
<evidence type="ECO:0000256" key="9">
    <source>
        <dbReference type="ARBA" id="ARBA00023136"/>
    </source>
</evidence>
<dbReference type="GO" id="GO:0005525">
    <property type="term" value="F:GTP binding"/>
    <property type="evidence" value="ECO:0007669"/>
    <property type="project" value="UniProtKB-KW"/>
</dbReference>
<dbReference type="InterPro" id="IPR027417">
    <property type="entry name" value="P-loop_NTPase"/>
</dbReference>